<comment type="caution">
    <text evidence="1">The sequence shown here is derived from an EMBL/GenBank/DDBJ whole genome shotgun (WGS) entry which is preliminary data.</text>
</comment>
<protein>
    <recommendedName>
        <fullName evidence="2">CopG family transcriptional regulator</fullName>
    </recommendedName>
</protein>
<evidence type="ECO:0008006" key="2">
    <source>
        <dbReference type="Google" id="ProtNLM"/>
    </source>
</evidence>
<evidence type="ECO:0000313" key="1">
    <source>
        <dbReference type="EMBL" id="HEF87263.1"/>
    </source>
</evidence>
<accession>A0A7C2FQN1</accession>
<reference evidence="1" key="1">
    <citation type="journal article" date="2020" name="mSystems">
        <title>Genome- and Community-Level Interaction Insights into Carbon Utilization and Element Cycling Functions of Hydrothermarchaeota in Hydrothermal Sediment.</title>
        <authorList>
            <person name="Zhou Z."/>
            <person name="Liu Y."/>
            <person name="Xu W."/>
            <person name="Pan J."/>
            <person name="Luo Z.H."/>
            <person name="Li M."/>
        </authorList>
    </citation>
    <scope>NUCLEOTIDE SEQUENCE [LARGE SCALE GENOMIC DNA]</scope>
    <source>
        <strain evidence="1">SpSt-23</strain>
    </source>
</reference>
<gene>
    <name evidence="1" type="ORF">ENP55_03020</name>
</gene>
<organism evidence="1">
    <name type="scientific">Thermosphaera aggregans</name>
    <dbReference type="NCBI Taxonomy" id="54254"/>
    <lineage>
        <taxon>Archaea</taxon>
        <taxon>Thermoproteota</taxon>
        <taxon>Thermoprotei</taxon>
        <taxon>Desulfurococcales</taxon>
        <taxon>Desulfurococcaceae</taxon>
        <taxon>Thermosphaera</taxon>
    </lineage>
</organism>
<sequence length="87" mass="9968">MPGKIKSTIVIDRELWYKFRARLLEEGIEEVSSALEELVREELLEDYVSQALGGLLNGELPGEVKTVKPQVETRAENVVRELRDERT</sequence>
<proteinExistence type="predicted"/>
<dbReference type="AlphaFoldDB" id="A0A7C2FQN1"/>
<name>A0A7C2FQN1_9CREN</name>
<dbReference type="EMBL" id="DSJT01000015">
    <property type="protein sequence ID" value="HEF87263.1"/>
    <property type="molecule type" value="Genomic_DNA"/>
</dbReference>